<evidence type="ECO:0000256" key="6">
    <source>
        <dbReference type="SAM" id="MobiDB-lite"/>
    </source>
</evidence>
<name>A0ABT5KT52_9BURK</name>
<comment type="caution">
    <text evidence="8">The sequence shown here is derived from an EMBL/GenBank/DDBJ whole genome shotgun (WGS) entry which is preliminary data.</text>
</comment>
<keyword evidence="9" id="KW-1185">Reference proteome</keyword>
<evidence type="ECO:0000256" key="5">
    <source>
        <dbReference type="ARBA" id="ARBA00023136"/>
    </source>
</evidence>
<evidence type="ECO:0000256" key="2">
    <source>
        <dbReference type="ARBA" id="ARBA00022475"/>
    </source>
</evidence>
<feature type="compositionally biased region" description="Polar residues" evidence="6">
    <location>
        <begin position="1"/>
        <end position="12"/>
    </location>
</feature>
<dbReference type="RefSeq" id="WP_273596076.1">
    <property type="nucleotide sequence ID" value="NZ_JAQQXS010000005.1"/>
</dbReference>
<dbReference type="EMBL" id="JAQQXS010000005">
    <property type="protein sequence ID" value="MDC8784957.1"/>
    <property type="molecule type" value="Genomic_DNA"/>
</dbReference>
<keyword evidence="4 7" id="KW-1133">Transmembrane helix</keyword>
<dbReference type="InterPro" id="IPR005598">
    <property type="entry name" value="ATP_synth_I"/>
</dbReference>
<feature type="region of interest" description="Disordered" evidence="6">
    <location>
        <begin position="1"/>
        <end position="35"/>
    </location>
</feature>
<dbReference type="Pfam" id="PF03899">
    <property type="entry name" value="ATP-synt_I"/>
    <property type="match status" value="1"/>
</dbReference>
<feature type="transmembrane region" description="Helical" evidence="7">
    <location>
        <begin position="120"/>
        <end position="144"/>
    </location>
</feature>
<reference evidence="8 9" key="1">
    <citation type="submission" date="2022-10" db="EMBL/GenBank/DDBJ databases">
        <title>paucibacter sp. hw8 Genome sequencing.</title>
        <authorList>
            <person name="Park S."/>
        </authorList>
    </citation>
    <scope>NUCLEOTIDE SEQUENCE [LARGE SCALE GENOMIC DNA]</scope>
    <source>
        <strain evidence="9">hw8</strain>
    </source>
</reference>
<proteinExistence type="predicted"/>
<comment type="subcellular location">
    <subcellularLocation>
        <location evidence="1">Cell membrane</location>
        <topology evidence="1">Multi-pass membrane protein</topology>
    </subcellularLocation>
</comment>
<keyword evidence="2" id="KW-1003">Cell membrane</keyword>
<evidence type="ECO:0000256" key="1">
    <source>
        <dbReference type="ARBA" id="ARBA00004651"/>
    </source>
</evidence>
<accession>A0ABT5KT52</accession>
<sequence length="182" mass="19868">MPQTSGLAAESTQQQQSQQQEKTYRSTSDWGDEVEDPDFKALTRQEAQTLAIKYPSISPWRVVAVQAVTGVAVALLWWVFTGQGSKGWSALSGAAAVVLPNALMAWGMTGLSRGIPGAEVLGFMFWELIKIMTAVAMLAATAVWMPDLSWPALLVALVGCLKVNWLTLFWQGRLNKVKRDGI</sequence>
<evidence type="ECO:0000256" key="4">
    <source>
        <dbReference type="ARBA" id="ARBA00022989"/>
    </source>
</evidence>
<evidence type="ECO:0000313" key="8">
    <source>
        <dbReference type="EMBL" id="MDC8784957.1"/>
    </source>
</evidence>
<keyword evidence="5 7" id="KW-0472">Membrane</keyword>
<gene>
    <name evidence="8" type="ORF">PRZ01_07115</name>
</gene>
<feature type="transmembrane region" description="Helical" evidence="7">
    <location>
        <begin position="87"/>
        <end position="108"/>
    </location>
</feature>
<keyword evidence="3 7" id="KW-0812">Transmembrane</keyword>
<dbReference type="Proteomes" id="UP001219862">
    <property type="component" value="Unassembled WGS sequence"/>
</dbReference>
<evidence type="ECO:0000256" key="3">
    <source>
        <dbReference type="ARBA" id="ARBA00022692"/>
    </source>
</evidence>
<protein>
    <submittedName>
        <fullName evidence="8">ATP synthase subunit I</fullName>
    </submittedName>
</protein>
<feature type="transmembrane region" description="Helical" evidence="7">
    <location>
        <begin position="62"/>
        <end position="81"/>
    </location>
</feature>
<evidence type="ECO:0000256" key="7">
    <source>
        <dbReference type="SAM" id="Phobius"/>
    </source>
</evidence>
<evidence type="ECO:0000313" key="9">
    <source>
        <dbReference type="Proteomes" id="UP001219862"/>
    </source>
</evidence>
<organism evidence="8 9">
    <name type="scientific">Roseateles koreensis</name>
    <dbReference type="NCBI Taxonomy" id="2987526"/>
    <lineage>
        <taxon>Bacteria</taxon>
        <taxon>Pseudomonadati</taxon>
        <taxon>Pseudomonadota</taxon>
        <taxon>Betaproteobacteria</taxon>
        <taxon>Burkholderiales</taxon>
        <taxon>Sphaerotilaceae</taxon>
        <taxon>Roseateles</taxon>
    </lineage>
</organism>
<feature type="transmembrane region" description="Helical" evidence="7">
    <location>
        <begin position="150"/>
        <end position="170"/>
    </location>
</feature>